<sequence length="23" mass="2543">VKADITKISLGLILTKLFVRLSN</sequence>
<reference evidence="1" key="1">
    <citation type="submission" date="2018-05" db="EMBL/GenBank/DDBJ databases">
        <authorList>
            <person name="Lanie J.A."/>
            <person name="Ng W.-L."/>
            <person name="Kazmierczak K.M."/>
            <person name="Andrzejewski T.M."/>
            <person name="Davidsen T.M."/>
            <person name="Wayne K.J."/>
            <person name="Tettelin H."/>
            <person name="Glass J.I."/>
            <person name="Rusch D."/>
            <person name="Podicherti R."/>
            <person name="Tsui H.-C.T."/>
            <person name="Winkler M.E."/>
        </authorList>
    </citation>
    <scope>NUCLEOTIDE SEQUENCE</scope>
</reference>
<dbReference type="AlphaFoldDB" id="A0A382SMM1"/>
<name>A0A382SMM1_9ZZZZ</name>
<feature type="non-terminal residue" evidence="1">
    <location>
        <position position="1"/>
    </location>
</feature>
<accession>A0A382SMM1</accession>
<dbReference type="EMBL" id="UINC01130011">
    <property type="protein sequence ID" value="SVD10802.1"/>
    <property type="molecule type" value="Genomic_DNA"/>
</dbReference>
<protein>
    <submittedName>
        <fullName evidence="1">Uncharacterized protein</fullName>
    </submittedName>
</protein>
<evidence type="ECO:0000313" key="1">
    <source>
        <dbReference type="EMBL" id="SVD10802.1"/>
    </source>
</evidence>
<proteinExistence type="predicted"/>
<gene>
    <name evidence="1" type="ORF">METZ01_LOCUS363656</name>
</gene>
<organism evidence="1">
    <name type="scientific">marine metagenome</name>
    <dbReference type="NCBI Taxonomy" id="408172"/>
    <lineage>
        <taxon>unclassified sequences</taxon>
        <taxon>metagenomes</taxon>
        <taxon>ecological metagenomes</taxon>
    </lineage>
</organism>